<sequence length="282" mass="31003">MSADSPESITLVAPDGAQATLSLHGGHLLSWQPVGGVEQLYLSPRSEFAPGKAIRGGVPVCFPQFAERGSLPRHGFARTALWELVSQEQGQDDALAVLRLRDSDATRAIWPHAFELELSVRVSGRSLDIELACEHRGQPDDAPLQFTAALHTYLRVGDLDAVSVEGLAGLRYFDAVKQAEALQRMDLLLTGEKGVLDLDRIYFGVKERPLLVSEERRQLTLQQQGFDDTVVWNPGPDRCAKLADMPPQDWSQMLCVEAACIGRPIELQPGESWVGRQSLTLL</sequence>
<dbReference type="EMBL" id="JBIGHW010000007">
    <property type="protein sequence ID" value="MFG6441886.1"/>
    <property type="molecule type" value="Genomic_DNA"/>
</dbReference>
<evidence type="ECO:0000313" key="6">
    <source>
        <dbReference type="Proteomes" id="UP001606301"/>
    </source>
</evidence>
<dbReference type="PANTHER" id="PTHR11122:SF13">
    <property type="entry name" value="GLUCOSE-6-PHOSPHATE 1-EPIMERASE"/>
    <property type="match status" value="1"/>
</dbReference>
<dbReference type="InterPro" id="IPR011013">
    <property type="entry name" value="Gal_mutarotase_sf_dom"/>
</dbReference>
<dbReference type="Proteomes" id="UP001606301">
    <property type="component" value="Unassembled WGS sequence"/>
</dbReference>
<dbReference type="SUPFAM" id="SSF74650">
    <property type="entry name" value="Galactose mutarotase-like"/>
    <property type="match status" value="1"/>
</dbReference>
<keyword evidence="6" id="KW-1185">Reference proteome</keyword>
<accession>A0ABW7FKP1</accession>
<reference evidence="5 6" key="1">
    <citation type="submission" date="2024-08" db="EMBL/GenBank/DDBJ databases">
        <authorList>
            <person name="Lu H."/>
        </authorList>
    </citation>
    <scope>NUCLEOTIDE SEQUENCE [LARGE SCALE GENOMIC DNA]</scope>
    <source>
        <strain evidence="5 6">LKC17W</strain>
    </source>
</reference>
<dbReference type="CDD" id="cd09020">
    <property type="entry name" value="D-hex-6-P-epi_like"/>
    <property type="match status" value="1"/>
</dbReference>
<evidence type="ECO:0000256" key="1">
    <source>
        <dbReference type="ARBA" id="ARBA00001096"/>
    </source>
</evidence>
<comment type="catalytic activity">
    <reaction evidence="1">
        <text>alpha-D-glucose 6-phosphate = beta-D-glucose 6-phosphate</text>
        <dbReference type="Rhea" id="RHEA:16249"/>
        <dbReference type="ChEBI" id="CHEBI:58225"/>
        <dbReference type="ChEBI" id="CHEBI:58247"/>
        <dbReference type="EC" id="5.1.3.15"/>
    </reaction>
</comment>
<dbReference type="InterPro" id="IPR014718">
    <property type="entry name" value="GH-type_carb-bd"/>
</dbReference>
<dbReference type="InterPro" id="IPR025532">
    <property type="entry name" value="G6P_1-epimerase"/>
</dbReference>
<evidence type="ECO:0000313" key="5">
    <source>
        <dbReference type="EMBL" id="MFG6441886.1"/>
    </source>
</evidence>
<evidence type="ECO:0000256" key="3">
    <source>
        <dbReference type="ARBA" id="ARBA00023235"/>
    </source>
</evidence>
<dbReference type="Pfam" id="PF01263">
    <property type="entry name" value="Aldose_epim"/>
    <property type="match status" value="1"/>
</dbReference>
<organism evidence="5 6">
    <name type="scientific">Pelomonas margarita</name>
    <dbReference type="NCBI Taxonomy" id="3299031"/>
    <lineage>
        <taxon>Bacteria</taxon>
        <taxon>Pseudomonadati</taxon>
        <taxon>Pseudomonadota</taxon>
        <taxon>Betaproteobacteria</taxon>
        <taxon>Burkholderiales</taxon>
        <taxon>Sphaerotilaceae</taxon>
        <taxon>Roseateles</taxon>
    </lineage>
</organism>
<proteinExistence type="inferred from homology"/>
<dbReference type="PANTHER" id="PTHR11122">
    <property type="entry name" value="APOSPORY-ASSOCIATED PROTEIN C-RELATED"/>
    <property type="match status" value="1"/>
</dbReference>
<dbReference type="InterPro" id="IPR008183">
    <property type="entry name" value="Aldose_1/G6P_1-epimerase"/>
</dbReference>
<dbReference type="RefSeq" id="WP_394398579.1">
    <property type="nucleotide sequence ID" value="NZ_JBIGHW010000007.1"/>
</dbReference>
<keyword evidence="3 4" id="KW-0413">Isomerase</keyword>
<gene>
    <name evidence="5" type="ORF">ACG0Z3_14470</name>
</gene>
<dbReference type="GO" id="GO:0016853">
    <property type="term" value="F:isomerase activity"/>
    <property type="evidence" value="ECO:0007669"/>
    <property type="project" value="UniProtKB-KW"/>
</dbReference>
<dbReference type="Gene3D" id="2.70.98.10">
    <property type="match status" value="1"/>
</dbReference>
<protein>
    <recommendedName>
        <fullName evidence="4">Putative glucose-6-phosphate 1-epimerase</fullName>
        <ecNumber evidence="4">5.1.3.15</ecNumber>
    </recommendedName>
</protein>
<dbReference type="EC" id="5.1.3.15" evidence="4"/>
<comment type="similarity">
    <text evidence="2 4">Belongs to the glucose-6-phosphate 1-epimerase family.</text>
</comment>
<evidence type="ECO:0000256" key="2">
    <source>
        <dbReference type="ARBA" id="ARBA00005866"/>
    </source>
</evidence>
<dbReference type="PIRSF" id="PIRSF016020">
    <property type="entry name" value="PHexose_mutarotase"/>
    <property type="match status" value="1"/>
</dbReference>
<evidence type="ECO:0000256" key="4">
    <source>
        <dbReference type="PIRNR" id="PIRNR016020"/>
    </source>
</evidence>
<comment type="caution">
    <text evidence="5">The sequence shown here is derived from an EMBL/GenBank/DDBJ whole genome shotgun (WGS) entry which is preliminary data.</text>
</comment>
<name>A0ABW7FKP1_9BURK</name>